<sequence length="120" mass="12872">MRKFSLITVALALSATACASPKERIADSLVGYGIDQMRADCVGQQLQNSLSVSQLMELGRVARAARERDPEPSRLTLSDLLRAATEVRDPRVAIEVAKAAGRCNLTPMGFAPAKLEMDAA</sequence>
<accession>A0ABP7S3F7</accession>
<evidence type="ECO:0000313" key="2">
    <source>
        <dbReference type="EMBL" id="GAA4005937.1"/>
    </source>
</evidence>
<proteinExistence type="predicted"/>
<gene>
    <name evidence="2" type="ORF">GCM10022211_17970</name>
</gene>
<keyword evidence="1" id="KW-0732">Signal</keyword>
<name>A0ABP7S3F7_9SPHN</name>
<comment type="caution">
    <text evidence="2">The sequence shown here is derived from an EMBL/GenBank/DDBJ whole genome shotgun (WGS) entry which is preliminary data.</text>
</comment>
<evidence type="ECO:0000313" key="3">
    <source>
        <dbReference type="Proteomes" id="UP001501310"/>
    </source>
</evidence>
<feature type="chain" id="PRO_5045829373" description="Lipoprotein" evidence="1">
    <location>
        <begin position="20"/>
        <end position="120"/>
    </location>
</feature>
<reference evidence="3" key="1">
    <citation type="journal article" date="2019" name="Int. J. Syst. Evol. Microbiol.">
        <title>The Global Catalogue of Microorganisms (GCM) 10K type strain sequencing project: providing services to taxonomists for standard genome sequencing and annotation.</title>
        <authorList>
            <consortium name="The Broad Institute Genomics Platform"/>
            <consortium name="The Broad Institute Genome Sequencing Center for Infectious Disease"/>
            <person name="Wu L."/>
            <person name="Ma J."/>
        </authorList>
    </citation>
    <scope>NUCLEOTIDE SEQUENCE [LARGE SCALE GENOMIC DNA]</scope>
    <source>
        <strain evidence="3">JCM 16603</strain>
    </source>
</reference>
<dbReference type="RefSeq" id="WP_344709930.1">
    <property type="nucleotide sequence ID" value="NZ_BAAAZD010000002.1"/>
</dbReference>
<dbReference type="Proteomes" id="UP001501310">
    <property type="component" value="Unassembled WGS sequence"/>
</dbReference>
<feature type="signal peptide" evidence="1">
    <location>
        <begin position="1"/>
        <end position="19"/>
    </location>
</feature>
<keyword evidence="3" id="KW-1185">Reference proteome</keyword>
<evidence type="ECO:0008006" key="4">
    <source>
        <dbReference type="Google" id="ProtNLM"/>
    </source>
</evidence>
<evidence type="ECO:0000256" key="1">
    <source>
        <dbReference type="SAM" id="SignalP"/>
    </source>
</evidence>
<protein>
    <recommendedName>
        <fullName evidence="4">Lipoprotein</fullName>
    </recommendedName>
</protein>
<organism evidence="2 3">
    <name type="scientific">Sphingomonas humi</name>
    <dbReference type="NCBI Taxonomy" id="335630"/>
    <lineage>
        <taxon>Bacteria</taxon>
        <taxon>Pseudomonadati</taxon>
        <taxon>Pseudomonadota</taxon>
        <taxon>Alphaproteobacteria</taxon>
        <taxon>Sphingomonadales</taxon>
        <taxon>Sphingomonadaceae</taxon>
        <taxon>Sphingomonas</taxon>
    </lineage>
</organism>
<dbReference type="EMBL" id="BAAAZD010000002">
    <property type="protein sequence ID" value="GAA4005937.1"/>
    <property type="molecule type" value="Genomic_DNA"/>
</dbReference>
<dbReference type="PROSITE" id="PS51257">
    <property type="entry name" value="PROKAR_LIPOPROTEIN"/>
    <property type="match status" value="1"/>
</dbReference>